<evidence type="ECO:0000259" key="4">
    <source>
        <dbReference type="Pfam" id="PF02441"/>
    </source>
</evidence>
<dbReference type="InterPro" id="IPR005252">
    <property type="entry name" value="CoaBC"/>
</dbReference>
<feature type="domain" description="Flavoprotein" evidence="4">
    <location>
        <begin position="11"/>
        <end position="177"/>
    </location>
</feature>
<name>E1RK29_METP4</name>
<feature type="binding site" evidence="3">
    <location>
        <position position="318"/>
    </location>
    <ligand>
        <name>CTP</name>
        <dbReference type="ChEBI" id="CHEBI:37563"/>
    </ligand>
</feature>
<dbReference type="GO" id="GO:0071513">
    <property type="term" value="C:phosphopantothenoylcysteine decarboxylase complex"/>
    <property type="evidence" value="ECO:0007669"/>
    <property type="project" value="TreeGrafter"/>
</dbReference>
<dbReference type="Proteomes" id="UP000006565">
    <property type="component" value="Chromosome"/>
</dbReference>
<feature type="region of interest" description="Phosphopantothenoylcysteine decarboxylase" evidence="3">
    <location>
        <begin position="1"/>
        <end position="189"/>
    </location>
</feature>
<comment type="catalytic activity">
    <reaction evidence="3">
        <text>N-[(R)-4-phosphopantothenoyl]-L-cysteine + H(+) = (R)-4'-phosphopantetheine + CO2</text>
        <dbReference type="Rhea" id="RHEA:16793"/>
        <dbReference type="ChEBI" id="CHEBI:15378"/>
        <dbReference type="ChEBI" id="CHEBI:16526"/>
        <dbReference type="ChEBI" id="CHEBI:59458"/>
        <dbReference type="ChEBI" id="CHEBI:61723"/>
        <dbReference type="EC" id="4.1.1.36"/>
    </reaction>
</comment>
<dbReference type="GeneID" id="9743448"/>
<keyword evidence="3" id="KW-0479">Metal-binding</keyword>
<comment type="cofactor">
    <cofactor evidence="3">
        <name>FMN</name>
        <dbReference type="ChEBI" id="CHEBI:58210"/>
    </cofactor>
    <text evidence="3">Binds 1 FMN per subunit.</text>
</comment>
<dbReference type="Pfam" id="PF02441">
    <property type="entry name" value="Flavoprotein"/>
    <property type="match status" value="1"/>
</dbReference>
<comment type="caution">
    <text evidence="3">Lacks conserved residue(s) required for the propagation of feature annotation.</text>
</comment>
<dbReference type="OrthoDB" id="10536at2157"/>
<evidence type="ECO:0000256" key="3">
    <source>
        <dbReference type="HAMAP-Rule" id="MF_02225"/>
    </source>
</evidence>
<comment type="similarity">
    <text evidence="3">In the C-terminal section; belongs to the PPC synthetase family.</text>
</comment>
<dbReference type="KEGG" id="mpi:Mpet_0985"/>
<comment type="cofactor">
    <cofactor evidence="3">
        <name>Mg(2+)</name>
        <dbReference type="ChEBI" id="CHEBI:18420"/>
    </cofactor>
</comment>
<dbReference type="GO" id="GO:0010181">
    <property type="term" value="F:FMN binding"/>
    <property type="evidence" value="ECO:0007669"/>
    <property type="project" value="UniProtKB-UniRule"/>
</dbReference>
<keyword evidence="3 6" id="KW-0436">Ligase</keyword>
<dbReference type="NCBIfam" id="TIGR00521">
    <property type="entry name" value="coaBC_dfp"/>
    <property type="match status" value="1"/>
</dbReference>
<dbReference type="UniPathway" id="UPA00241"/>
<keyword evidence="3" id="KW-0460">Magnesium</keyword>
<gene>
    <name evidence="3" type="primary">coaBC</name>
    <name evidence="6" type="ordered locus">Mpet_0985</name>
</gene>
<dbReference type="Gene3D" id="3.40.50.10300">
    <property type="entry name" value="CoaB-like"/>
    <property type="match status" value="1"/>
</dbReference>
<dbReference type="SUPFAM" id="SSF52507">
    <property type="entry name" value="Homo-oligomeric flavin-containing Cys decarboxylases, HFCD"/>
    <property type="match status" value="1"/>
</dbReference>
<dbReference type="EC" id="4.1.1.36" evidence="3"/>
<dbReference type="InterPro" id="IPR007085">
    <property type="entry name" value="DNA/pantothenate-metab_flavo_C"/>
</dbReference>
<dbReference type="EC" id="6.3.2.5" evidence="3"/>
<dbReference type="GO" id="GO:0046872">
    <property type="term" value="F:metal ion binding"/>
    <property type="evidence" value="ECO:0007669"/>
    <property type="project" value="UniProtKB-KW"/>
</dbReference>
<dbReference type="HOGENOM" id="CLU_033319_0_3_2"/>
<feature type="binding site" evidence="3">
    <location>
        <position position="277"/>
    </location>
    <ligand>
        <name>CTP</name>
        <dbReference type="ChEBI" id="CHEBI:37563"/>
    </ligand>
</feature>
<keyword evidence="3" id="KW-0288">FMN</keyword>
<evidence type="ECO:0000256" key="2">
    <source>
        <dbReference type="ARBA" id="ARBA00023239"/>
    </source>
</evidence>
<dbReference type="PANTHER" id="PTHR14359:SF6">
    <property type="entry name" value="PHOSPHOPANTOTHENOYLCYSTEINE DECARBOXYLASE"/>
    <property type="match status" value="1"/>
</dbReference>
<dbReference type="STRING" id="679926.Mpet_0985"/>
<comment type="pathway">
    <text evidence="3">Cofactor biosynthesis; coenzyme A biosynthesis.</text>
</comment>
<accession>E1RK29</accession>
<feature type="region of interest" description="Phosphopantothenate--cysteine ligase" evidence="3">
    <location>
        <begin position="190"/>
        <end position="383"/>
    </location>
</feature>
<keyword evidence="1 3" id="KW-0210">Decarboxylase</keyword>
<dbReference type="InterPro" id="IPR035929">
    <property type="entry name" value="CoaB-like_sf"/>
</dbReference>
<dbReference type="GO" id="GO:0015937">
    <property type="term" value="P:coenzyme A biosynthetic process"/>
    <property type="evidence" value="ECO:0007669"/>
    <property type="project" value="UniProtKB-UniRule"/>
</dbReference>
<evidence type="ECO:0000313" key="6">
    <source>
        <dbReference type="EMBL" id="ADN35752.1"/>
    </source>
</evidence>
<dbReference type="PANTHER" id="PTHR14359">
    <property type="entry name" value="HOMO-OLIGOMERIC FLAVIN CONTAINING CYS DECARBOXYLASE FAMILY"/>
    <property type="match status" value="1"/>
</dbReference>
<comment type="function">
    <text evidence="3">Catalyzes two sequential steps in the biosynthesis of coenzyme A. In the first step cysteine is conjugated to 4'-phosphopantothenate to form 4-phosphopantothenoylcysteine. In the second step the latter compound is decarboxylated to form 4'-phosphopantotheine.</text>
</comment>
<dbReference type="EMBL" id="CP002117">
    <property type="protein sequence ID" value="ADN35752.1"/>
    <property type="molecule type" value="Genomic_DNA"/>
</dbReference>
<evidence type="ECO:0000313" key="7">
    <source>
        <dbReference type="Proteomes" id="UP000006565"/>
    </source>
</evidence>
<evidence type="ECO:0000256" key="1">
    <source>
        <dbReference type="ARBA" id="ARBA00022793"/>
    </source>
</evidence>
<dbReference type="eggNOG" id="arCOG01704">
    <property type="taxonomic scope" value="Archaea"/>
</dbReference>
<organism evidence="6 7">
    <name type="scientific">Methanolacinia petrolearia (strain DSM 11571 / OCM 486 / SEBR 4847)</name>
    <name type="common">Methanoplanus petrolearius</name>
    <dbReference type="NCBI Taxonomy" id="679926"/>
    <lineage>
        <taxon>Archaea</taxon>
        <taxon>Methanobacteriati</taxon>
        <taxon>Methanobacteriota</taxon>
        <taxon>Stenosarchaea group</taxon>
        <taxon>Methanomicrobia</taxon>
        <taxon>Methanomicrobiales</taxon>
        <taxon>Methanomicrobiaceae</taxon>
        <taxon>Methanolacinia</taxon>
    </lineage>
</organism>
<feature type="domain" description="DNA/pantothenate metabolism flavoprotein C-terminal" evidence="5">
    <location>
        <begin position="185"/>
        <end position="381"/>
    </location>
</feature>
<keyword evidence="3" id="KW-0511">Multifunctional enzyme</keyword>
<dbReference type="GO" id="GO:0004633">
    <property type="term" value="F:phosphopantothenoylcysteine decarboxylase activity"/>
    <property type="evidence" value="ECO:0007669"/>
    <property type="project" value="UniProtKB-UniRule"/>
</dbReference>
<protein>
    <recommendedName>
        <fullName evidence="3">Coenzyme A biosynthesis bifunctional protein CoaBC</fullName>
    </recommendedName>
    <alternativeName>
        <fullName evidence="3">DNA/pantothenate metabolism flavoprotein</fullName>
    </alternativeName>
    <alternativeName>
        <fullName evidence="3">Phosphopantothenoylcysteine synthetase/decarboxylase</fullName>
        <shortName evidence="3">PPCS-PPCDC</shortName>
    </alternativeName>
    <domain>
        <recommendedName>
            <fullName evidence="3">Phosphopantothenoylcysteine decarboxylase</fullName>
            <shortName evidence="3">PPC decarboxylase</shortName>
            <shortName evidence="3">PPC-DC</shortName>
            <ecNumber evidence="3">4.1.1.36</ecNumber>
        </recommendedName>
        <alternativeName>
            <fullName evidence="3">CoaC</fullName>
        </alternativeName>
    </domain>
    <domain>
        <recommendedName>
            <fullName evidence="3">Phosphopantothenate--cysteine ligase</fullName>
            <ecNumber evidence="3">6.3.2.5</ecNumber>
        </recommendedName>
        <alternativeName>
            <fullName evidence="3">CoaB</fullName>
        </alternativeName>
        <alternativeName>
            <fullName evidence="3">Phosphopantothenoylcysteine synthetase</fullName>
            <shortName evidence="3">PPC synthetase</shortName>
            <shortName evidence="3">PPC-S</shortName>
        </alternativeName>
    </domain>
</protein>
<dbReference type="GO" id="GO:0004632">
    <property type="term" value="F:phosphopantothenate--cysteine ligase activity"/>
    <property type="evidence" value="ECO:0007669"/>
    <property type="project" value="UniProtKB-UniRule"/>
</dbReference>
<reference evidence="6 7" key="1">
    <citation type="journal article" date="2010" name="Stand. Genomic Sci.">
        <title>Complete genome sequence of Methanoplanus petrolearius type strain (SEBR 4847).</title>
        <authorList>
            <person name="Brambilla E."/>
            <person name="Djao O.D."/>
            <person name="Daligault H."/>
            <person name="Lapidus A."/>
            <person name="Lucas S."/>
            <person name="Hammon N."/>
            <person name="Nolan M."/>
            <person name="Tice H."/>
            <person name="Cheng J.F."/>
            <person name="Han C."/>
            <person name="Tapia R."/>
            <person name="Goodwin L."/>
            <person name="Pitluck S."/>
            <person name="Liolios K."/>
            <person name="Ivanova N."/>
            <person name="Mavromatis K."/>
            <person name="Mikhailova N."/>
            <person name="Pati A."/>
            <person name="Chen A."/>
            <person name="Palaniappan K."/>
            <person name="Land M."/>
            <person name="Hauser L."/>
            <person name="Chang Y.J."/>
            <person name="Jeffries C.D."/>
            <person name="Rohde M."/>
            <person name="Spring S."/>
            <person name="Sikorski J."/>
            <person name="Goker M."/>
            <person name="Woyke T."/>
            <person name="Bristow J."/>
            <person name="Eisen J.A."/>
            <person name="Markowitz V."/>
            <person name="Hugenholtz P."/>
            <person name="Kyrpides N.C."/>
            <person name="Klenk H.P."/>
        </authorList>
    </citation>
    <scope>NUCLEOTIDE SEQUENCE [LARGE SCALE GENOMIC DNA]</scope>
    <source>
        <strain evidence="7">DSM 11571 / OCM 486 / SEBR 4847</strain>
    </source>
</reference>
<keyword evidence="3" id="KW-0285">Flavoprotein</keyword>
<keyword evidence="2 3" id="KW-0456">Lyase</keyword>
<dbReference type="InterPro" id="IPR003382">
    <property type="entry name" value="Flavoprotein"/>
</dbReference>
<dbReference type="AlphaFoldDB" id="E1RK29"/>
<comment type="catalytic activity">
    <reaction evidence="3">
        <text>(R)-4'-phosphopantothenate + L-cysteine + CTP = N-[(R)-4-phosphopantothenoyl]-L-cysteine + CMP + diphosphate + H(+)</text>
        <dbReference type="Rhea" id="RHEA:19397"/>
        <dbReference type="ChEBI" id="CHEBI:10986"/>
        <dbReference type="ChEBI" id="CHEBI:15378"/>
        <dbReference type="ChEBI" id="CHEBI:33019"/>
        <dbReference type="ChEBI" id="CHEBI:35235"/>
        <dbReference type="ChEBI" id="CHEBI:37563"/>
        <dbReference type="ChEBI" id="CHEBI:59458"/>
        <dbReference type="ChEBI" id="CHEBI:60377"/>
        <dbReference type="EC" id="6.3.2.5"/>
    </reaction>
</comment>
<dbReference type="HAMAP" id="MF_02225">
    <property type="entry name" value="CoaBC"/>
    <property type="match status" value="1"/>
</dbReference>
<dbReference type="RefSeq" id="WP_013328930.1">
    <property type="nucleotide sequence ID" value="NC_014507.1"/>
</dbReference>
<dbReference type="InterPro" id="IPR036551">
    <property type="entry name" value="Flavin_trans-like"/>
</dbReference>
<dbReference type="SUPFAM" id="SSF102645">
    <property type="entry name" value="CoaB-like"/>
    <property type="match status" value="1"/>
</dbReference>
<keyword evidence="7" id="KW-1185">Reference proteome</keyword>
<dbReference type="GO" id="GO:0015941">
    <property type="term" value="P:pantothenate catabolic process"/>
    <property type="evidence" value="ECO:0007669"/>
    <property type="project" value="InterPro"/>
</dbReference>
<proteinExistence type="inferred from homology"/>
<dbReference type="Pfam" id="PF04127">
    <property type="entry name" value="DFP"/>
    <property type="match status" value="1"/>
</dbReference>
<comment type="similarity">
    <text evidence="3">In the N-terminal section; belongs to the HFCD (homo-oligomeric flavin containing Cys decarboxylase) superfamily.</text>
</comment>
<feature type="binding site" evidence="3">
    <location>
        <position position="286"/>
    </location>
    <ligand>
        <name>CTP</name>
        <dbReference type="ChEBI" id="CHEBI:37563"/>
    </ligand>
</feature>
<dbReference type="Gene3D" id="3.40.50.1950">
    <property type="entry name" value="Flavin prenyltransferase-like"/>
    <property type="match status" value="1"/>
</dbReference>
<sequence length="383" mass="40647">MKEKLRTLENKMIVLGVTGSIAAVEVIKLARELRRKGASVRGVMSKAACGIIHPDALTYACDFPAITSISGMIEHVKYCGIGGEADLLLIAPATANTICKIAAGIDDTPVTTFATTAIGRGMPVVVVPAMHESMYNHPAVRDAIAKLEGWDITVLSPLMEENKAKIPSMQEIVLTVERELSGMPLAGEKVLITSGACVEEIDDVRVMTTRSSGAMGREMALAAFRLGADVTVVHGGEEIPLVRNIGIRSASEMREAVLDILENENPGYYVSAAAISDFAPEKFEGKIPSGTPTAIRLKTLPKLVDEVLKNPGTKVIAFKLGWNEMEKAKELIGSGVSLVAVNTPESMGGETGSYTLVTSGGESSVEGKKEEIAAAIWKEIGKL</sequence>
<evidence type="ECO:0000259" key="5">
    <source>
        <dbReference type="Pfam" id="PF04127"/>
    </source>
</evidence>